<gene>
    <name evidence="2" type="ORF">D9619_012793</name>
</gene>
<dbReference type="InterPro" id="IPR006026">
    <property type="entry name" value="Peptidase_Metallo"/>
</dbReference>
<evidence type="ECO:0000313" key="2">
    <source>
        <dbReference type="EMBL" id="KAF5309213.1"/>
    </source>
</evidence>
<comment type="caution">
    <text evidence="2">The sequence shown here is derived from an EMBL/GenBank/DDBJ whole genome shotgun (WGS) entry which is preliminary data.</text>
</comment>
<protein>
    <recommendedName>
        <fullName evidence="1">Peptidase metallopeptidase domain-containing protein</fullName>
    </recommendedName>
</protein>
<dbReference type="GO" id="GO:0006508">
    <property type="term" value="P:proteolysis"/>
    <property type="evidence" value="ECO:0007669"/>
    <property type="project" value="InterPro"/>
</dbReference>
<organism evidence="2 3">
    <name type="scientific">Psilocybe cf. subviscida</name>
    <dbReference type="NCBI Taxonomy" id="2480587"/>
    <lineage>
        <taxon>Eukaryota</taxon>
        <taxon>Fungi</taxon>
        <taxon>Dikarya</taxon>
        <taxon>Basidiomycota</taxon>
        <taxon>Agaricomycotina</taxon>
        <taxon>Agaricomycetes</taxon>
        <taxon>Agaricomycetidae</taxon>
        <taxon>Agaricales</taxon>
        <taxon>Agaricineae</taxon>
        <taxon>Strophariaceae</taxon>
        <taxon>Psilocybe</taxon>
    </lineage>
</organism>
<dbReference type="SUPFAM" id="SSF55486">
    <property type="entry name" value="Metalloproteases ('zincins'), catalytic domain"/>
    <property type="match status" value="1"/>
</dbReference>
<dbReference type="AlphaFoldDB" id="A0A8H5AQJ2"/>
<dbReference type="InterPro" id="IPR024079">
    <property type="entry name" value="MetalloPept_cat_dom_sf"/>
</dbReference>
<sequence>MMSSGPSKNDATMHTDVEDIDLEGVCLAVPLIAQEVDIPVPGGAAVLTNSSKLWENGQEITYTFLSGTPVEHQKVSSIITEWSLYANLTFTHIPNPNPAKAVDAIIRITFVQGESWSRIGREALEPTIDKKRPTLDPRKVPTMSLGSLDPKPEITERDRGVVLHEFGHALGLDHEHQSPASRIIAAFKGKPNYWSEDVTRHNIINPLKTGEFSNYTEFDVTSIMMYPMVKQMSIQGIEVPLNNKLSDKDKAFMLVHYPIFDFSDRTDGWSFEIALDVLGLTGAAKEAVIEKYQSGDVAEIRAEFARHYEAVRMEKQERLAQALNPKK</sequence>
<accession>A0A8H5AQJ2</accession>
<proteinExistence type="predicted"/>
<feature type="domain" description="Peptidase metallopeptidase" evidence="1">
    <location>
        <begin position="50"/>
        <end position="206"/>
    </location>
</feature>
<evidence type="ECO:0000259" key="1">
    <source>
        <dbReference type="SMART" id="SM00235"/>
    </source>
</evidence>
<reference evidence="2 3" key="1">
    <citation type="journal article" date="2020" name="ISME J.">
        <title>Uncovering the hidden diversity of litter-decomposition mechanisms in mushroom-forming fungi.</title>
        <authorList>
            <person name="Floudas D."/>
            <person name="Bentzer J."/>
            <person name="Ahren D."/>
            <person name="Johansson T."/>
            <person name="Persson P."/>
            <person name="Tunlid A."/>
        </authorList>
    </citation>
    <scope>NUCLEOTIDE SEQUENCE [LARGE SCALE GENOMIC DNA]</scope>
    <source>
        <strain evidence="2 3">CBS 101986</strain>
    </source>
</reference>
<keyword evidence="3" id="KW-1185">Reference proteome</keyword>
<name>A0A8H5AQJ2_9AGAR</name>
<dbReference type="GO" id="GO:0008270">
    <property type="term" value="F:zinc ion binding"/>
    <property type="evidence" value="ECO:0007669"/>
    <property type="project" value="InterPro"/>
</dbReference>
<dbReference type="EMBL" id="JAACJJ010000060">
    <property type="protein sequence ID" value="KAF5309213.1"/>
    <property type="molecule type" value="Genomic_DNA"/>
</dbReference>
<dbReference type="SMART" id="SM00235">
    <property type="entry name" value="ZnMc"/>
    <property type="match status" value="1"/>
</dbReference>
<dbReference type="GO" id="GO:0008237">
    <property type="term" value="F:metallopeptidase activity"/>
    <property type="evidence" value="ECO:0007669"/>
    <property type="project" value="InterPro"/>
</dbReference>
<dbReference type="OrthoDB" id="5945790at2759"/>
<evidence type="ECO:0000313" key="3">
    <source>
        <dbReference type="Proteomes" id="UP000567179"/>
    </source>
</evidence>
<dbReference type="Proteomes" id="UP000567179">
    <property type="component" value="Unassembled WGS sequence"/>
</dbReference>
<dbReference type="Gene3D" id="3.40.390.10">
    <property type="entry name" value="Collagenase (Catalytic Domain)"/>
    <property type="match status" value="1"/>
</dbReference>